<protein>
    <recommendedName>
        <fullName evidence="1">F-box domain-containing protein</fullName>
    </recommendedName>
</protein>
<dbReference type="Gene3D" id="1.20.1280.50">
    <property type="match status" value="1"/>
</dbReference>
<gene>
    <name evidence="2" type="ORF">PC9H_006291</name>
</gene>
<dbReference type="SUPFAM" id="SSF81383">
    <property type="entry name" value="F-box domain"/>
    <property type="match status" value="1"/>
</dbReference>
<name>A0A8H6ZVX9_PLEOS</name>
<dbReference type="InterPro" id="IPR032675">
    <property type="entry name" value="LRR_dom_sf"/>
</dbReference>
<evidence type="ECO:0000313" key="3">
    <source>
        <dbReference type="Proteomes" id="UP000623687"/>
    </source>
</evidence>
<evidence type="ECO:0000259" key="1">
    <source>
        <dbReference type="PROSITE" id="PS50181"/>
    </source>
</evidence>
<dbReference type="AlphaFoldDB" id="A0A8H6ZVX9"/>
<organism evidence="2 3">
    <name type="scientific">Pleurotus ostreatus</name>
    <name type="common">Oyster mushroom</name>
    <name type="synonym">White-rot fungus</name>
    <dbReference type="NCBI Taxonomy" id="5322"/>
    <lineage>
        <taxon>Eukaryota</taxon>
        <taxon>Fungi</taxon>
        <taxon>Dikarya</taxon>
        <taxon>Basidiomycota</taxon>
        <taxon>Agaricomycotina</taxon>
        <taxon>Agaricomycetes</taxon>
        <taxon>Agaricomycetidae</taxon>
        <taxon>Agaricales</taxon>
        <taxon>Pleurotineae</taxon>
        <taxon>Pleurotaceae</taxon>
        <taxon>Pleurotus</taxon>
    </lineage>
</organism>
<dbReference type="Pfam" id="PF12937">
    <property type="entry name" value="F-box-like"/>
    <property type="match status" value="1"/>
</dbReference>
<proteinExistence type="predicted"/>
<dbReference type="Proteomes" id="UP000623687">
    <property type="component" value="Unassembled WGS sequence"/>
</dbReference>
<accession>A0A8H6ZVX9</accession>
<dbReference type="OrthoDB" id="2912369at2759"/>
<comment type="caution">
    <text evidence="2">The sequence shown here is derived from an EMBL/GenBank/DDBJ whole genome shotgun (WGS) entry which is preliminary data.</text>
</comment>
<dbReference type="EMBL" id="JACETU010000004">
    <property type="protein sequence ID" value="KAF7430583.1"/>
    <property type="molecule type" value="Genomic_DNA"/>
</dbReference>
<dbReference type="PROSITE" id="PS50181">
    <property type="entry name" value="FBOX"/>
    <property type="match status" value="1"/>
</dbReference>
<dbReference type="GeneID" id="59376109"/>
<reference evidence="2" key="1">
    <citation type="submission" date="2019-07" db="EMBL/GenBank/DDBJ databases">
        <authorList>
            <person name="Palmer J.M."/>
        </authorList>
    </citation>
    <scope>NUCLEOTIDE SEQUENCE</scope>
    <source>
        <strain evidence="2">PC9</strain>
    </source>
</reference>
<keyword evidence="3" id="KW-1185">Reference proteome</keyword>
<dbReference type="VEuPathDB" id="FungiDB:PC9H_006291"/>
<dbReference type="Gene3D" id="3.80.10.10">
    <property type="entry name" value="Ribonuclease Inhibitor"/>
    <property type="match status" value="1"/>
</dbReference>
<dbReference type="RefSeq" id="XP_036631861.1">
    <property type="nucleotide sequence ID" value="XM_036775842.1"/>
</dbReference>
<sequence length="496" mass="55271">MPMISESDAELAAYLSYGEPPSNNLLSAADENPAPNIINTLPLELLSKIFHAFSIQHLPTQALRVAGVCRLWRDVSYATPELWDRLHIRALPDGRLVPNLNLIKLLLARSGIRPLDITMDCQRNLLADQGQSNGLRSSQNIALPVLLEHASRWRKIDFTLADLDQKTWDALGNASPSLLEDAEIKARITLQQSQLNALSRMLSSCTRLTRWVWSHPLHARLGVQVPWHQLTTLWLHCPILFPLLVDILSQSTSLTACLAVAVFKDGFIDSSTLPVVRLPFLISLDIRIYTDSPTVPQLFDALTLPSLTKLTITIPIGSTTIPAWPRTQYLSFIARSRTSLATLILEKVNISEDDIIACLEQSQQTLTRLSISGRIVRNVCDKLLQRLTIAEAPTLPGATDEHVGVGLGLCPHLESIQFMDGCLWSSDGLLGEMVRSRFHPDNIFRHGLWQLSVDFTISVDQEHAVDKEILVQLAEEGLSMRFDDIPGQRLAIGWVQ</sequence>
<dbReference type="InterPro" id="IPR036047">
    <property type="entry name" value="F-box-like_dom_sf"/>
</dbReference>
<feature type="domain" description="F-box" evidence="1">
    <location>
        <begin position="35"/>
        <end position="86"/>
    </location>
</feature>
<dbReference type="InterPro" id="IPR001810">
    <property type="entry name" value="F-box_dom"/>
</dbReference>
<evidence type="ECO:0000313" key="2">
    <source>
        <dbReference type="EMBL" id="KAF7430583.1"/>
    </source>
</evidence>